<name>A0AA49X2M3_9VIRU</name>
<reference evidence="1" key="1">
    <citation type="submission" date="2023-04" db="EMBL/GenBank/DDBJ databases">
        <title>The human skin virome in hidradenitis suppurativa patients.</title>
        <authorList>
            <person name="Jansen D."/>
        </authorList>
    </citation>
    <scope>NUCLEOTIDE SEQUENCE</scope>
    <source>
        <strain evidence="1">VC3_JansenPhageH</strain>
    </source>
</reference>
<evidence type="ECO:0008006" key="2">
    <source>
        <dbReference type="Google" id="ProtNLM"/>
    </source>
</evidence>
<proteinExistence type="predicted"/>
<dbReference type="Pfam" id="PF12686">
    <property type="entry name" value="DUF3800"/>
    <property type="match status" value="1"/>
</dbReference>
<evidence type="ECO:0000313" key="1">
    <source>
        <dbReference type="EMBL" id="WLJ25938.1"/>
    </source>
</evidence>
<sequence length="230" mass="26684">MKEIYFFIDDSGSLHVNNPTPYFVYAGYVFLGKSEKDDAKRMSRGLNKKIKILTERNDELKACNLSVKHKRALFNVLKPFHSFHVCVEVKNVYEPQKSDKNTIVRYKDYVLKRLIKKVVKTLIYDGSINNNEPIKISIKIDQQLTCTNGFYGLKDSIYEELVNGIHNFDYGKIWRPILHGDLELSLQYCDSKNEYLIQASDILANRILSSYRDGNVTLRQIENHIALTLP</sequence>
<accession>A0AA49X2M3</accession>
<dbReference type="InterPro" id="IPR024524">
    <property type="entry name" value="DUF3800"/>
</dbReference>
<organism evidence="1">
    <name type="scientific">Firmicutes phage HS11</name>
    <dbReference type="NCBI Taxonomy" id="3056393"/>
    <lineage>
        <taxon>Viruses</taxon>
    </lineage>
</organism>
<protein>
    <recommendedName>
        <fullName evidence="2">DUF3800 domain-containing protein</fullName>
    </recommendedName>
</protein>
<dbReference type="EMBL" id="OQ890319">
    <property type="protein sequence ID" value="WLJ25938.1"/>
    <property type="molecule type" value="Genomic_DNA"/>
</dbReference>